<dbReference type="InterPro" id="IPR001680">
    <property type="entry name" value="WD40_rpt"/>
</dbReference>
<feature type="repeat" description="WD" evidence="8">
    <location>
        <begin position="235"/>
        <end position="268"/>
    </location>
</feature>
<evidence type="ECO:0000313" key="10">
    <source>
        <dbReference type="Proteomes" id="UP000239899"/>
    </source>
</evidence>
<dbReference type="PANTHER" id="PTHR44215">
    <property type="entry name" value="WD REPEAT-CONTAINING PROTEIN 75"/>
    <property type="match status" value="1"/>
</dbReference>
<accession>A0A2P6TDD9</accession>
<dbReference type="SUPFAM" id="SSF50998">
    <property type="entry name" value="Quinoprotein alcohol dehydrogenase-like"/>
    <property type="match status" value="1"/>
</dbReference>
<feature type="repeat" description="WD" evidence="8">
    <location>
        <begin position="40"/>
        <end position="82"/>
    </location>
</feature>
<dbReference type="AlphaFoldDB" id="A0A2P6TDD9"/>
<dbReference type="Gene3D" id="2.130.10.10">
    <property type="entry name" value="YVTN repeat-like/Quinoprotein amine dehydrogenase"/>
    <property type="match status" value="2"/>
</dbReference>
<dbReference type="Pfam" id="PF23869">
    <property type="entry name" value="Beta-prop_WDR75_1st"/>
    <property type="match status" value="1"/>
</dbReference>
<keyword evidence="3" id="KW-0698">rRNA processing</keyword>
<evidence type="ECO:0000256" key="7">
    <source>
        <dbReference type="ARBA" id="ARBA00023242"/>
    </source>
</evidence>
<proteinExistence type="predicted"/>
<evidence type="ECO:0000313" key="9">
    <source>
        <dbReference type="EMBL" id="PRW20660.1"/>
    </source>
</evidence>
<comment type="subcellular location">
    <subcellularLocation>
        <location evidence="1">Nucleus</location>
        <location evidence="1">Nucleolus</location>
    </subcellularLocation>
</comment>
<dbReference type="GO" id="GO:0006364">
    <property type="term" value="P:rRNA processing"/>
    <property type="evidence" value="ECO:0007669"/>
    <property type="project" value="UniProtKB-KW"/>
</dbReference>
<keyword evidence="6" id="KW-0804">Transcription</keyword>
<organism evidence="9 10">
    <name type="scientific">Chlorella sorokiniana</name>
    <name type="common">Freshwater green alga</name>
    <dbReference type="NCBI Taxonomy" id="3076"/>
    <lineage>
        <taxon>Eukaryota</taxon>
        <taxon>Viridiplantae</taxon>
        <taxon>Chlorophyta</taxon>
        <taxon>core chlorophytes</taxon>
        <taxon>Trebouxiophyceae</taxon>
        <taxon>Chlorellales</taxon>
        <taxon>Chlorellaceae</taxon>
        <taxon>Chlorella clade</taxon>
        <taxon>Chlorella</taxon>
    </lineage>
</organism>
<keyword evidence="4 8" id="KW-0853">WD repeat</keyword>
<dbReference type="InterPro" id="IPR011047">
    <property type="entry name" value="Quinoprotein_ADH-like_sf"/>
</dbReference>
<dbReference type="PANTHER" id="PTHR44215:SF1">
    <property type="entry name" value="WD REPEAT-CONTAINING PROTEIN 75"/>
    <property type="match status" value="1"/>
</dbReference>
<evidence type="ECO:0000256" key="3">
    <source>
        <dbReference type="ARBA" id="ARBA00022552"/>
    </source>
</evidence>
<dbReference type="InterPro" id="IPR015943">
    <property type="entry name" value="WD40/YVTN_repeat-like_dom_sf"/>
</dbReference>
<dbReference type="PROSITE" id="PS50294">
    <property type="entry name" value="WD_REPEATS_REGION"/>
    <property type="match status" value="2"/>
</dbReference>
<gene>
    <name evidence="9" type="ORF">C2E21_8787</name>
</gene>
<dbReference type="GO" id="GO:0045943">
    <property type="term" value="P:positive regulation of transcription by RNA polymerase I"/>
    <property type="evidence" value="ECO:0007669"/>
    <property type="project" value="InterPro"/>
</dbReference>
<dbReference type="InterPro" id="IPR019775">
    <property type="entry name" value="WD40_repeat_CS"/>
</dbReference>
<dbReference type="PROSITE" id="PS00678">
    <property type="entry name" value="WD_REPEATS_1"/>
    <property type="match status" value="1"/>
</dbReference>
<dbReference type="EMBL" id="LHPG02000022">
    <property type="protein sequence ID" value="PRW20660.1"/>
    <property type="molecule type" value="Genomic_DNA"/>
</dbReference>
<keyword evidence="5" id="KW-0677">Repeat</keyword>
<keyword evidence="10" id="KW-1185">Reference proteome</keyword>
<evidence type="ECO:0000256" key="1">
    <source>
        <dbReference type="ARBA" id="ARBA00004604"/>
    </source>
</evidence>
<dbReference type="InterPro" id="IPR053826">
    <property type="entry name" value="WDR75"/>
</dbReference>
<name>A0A2P6TDD9_CHLSO</name>
<evidence type="ECO:0000256" key="5">
    <source>
        <dbReference type="ARBA" id="ARBA00022737"/>
    </source>
</evidence>
<dbReference type="SMART" id="SM00320">
    <property type="entry name" value="WD40"/>
    <property type="match status" value="3"/>
</dbReference>
<dbReference type="GO" id="GO:2000234">
    <property type="term" value="P:positive regulation of rRNA processing"/>
    <property type="evidence" value="ECO:0007669"/>
    <property type="project" value="TreeGrafter"/>
</dbReference>
<evidence type="ECO:0000256" key="2">
    <source>
        <dbReference type="ARBA" id="ARBA00022517"/>
    </source>
</evidence>
<dbReference type="GO" id="GO:0032040">
    <property type="term" value="C:small-subunit processome"/>
    <property type="evidence" value="ECO:0007669"/>
    <property type="project" value="InterPro"/>
</dbReference>
<sequence>MRGGGLFGDHLLSQDGSLLFVSNVDAVVAYATSTGEQVARLQHAARVTAVSLHPCDSLLLFSGSSDGRITLWDLSTGAPVRLWHVGSPIESLAVSQAGDTAYISSHWRLRQAGRLFAYDLGSSVAKTASGRAKVSQARRLVASASGQVLATIDRHTALVWTADKFPKAPLALTHTKPLTCAALSAKGDALAVGDATGRILLWRGVHAALLARASGQEVDDMDQPAAEQLRARATVHWHAEPVCCMAFSPDDAYLLSGGHEGVLVIWDLHMLAAHFALFS</sequence>
<keyword evidence="7" id="KW-0539">Nucleus</keyword>
<dbReference type="PROSITE" id="PS50082">
    <property type="entry name" value="WD_REPEATS_2"/>
    <property type="match status" value="2"/>
</dbReference>
<dbReference type="Proteomes" id="UP000239899">
    <property type="component" value="Unassembled WGS sequence"/>
</dbReference>
<dbReference type="STRING" id="3076.A0A2P6TDD9"/>
<dbReference type="GO" id="GO:0003723">
    <property type="term" value="F:RNA binding"/>
    <property type="evidence" value="ECO:0007669"/>
    <property type="project" value="InterPro"/>
</dbReference>
<comment type="caution">
    <text evidence="9">The sequence shown here is derived from an EMBL/GenBank/DDBJ whole genome shotgun (WGS) entry which is preliminary data.</text>
</comment>
<evidence type="ECO:0000256" key="6">
    <source>
        <dbReference type="ARBA" id="ARBA00023163"/>
    </source>
</evidence>
<evidence type="ECO:0000256" key="8">
    <source>
        <dbReference type="PROSITE-ProRule" id="PRU00221"/>
    </source>
</evidence>
<protein>
    <submittedName>
        <fullName evidence="9">WD repeat-containing 75</fullName>
    </submittedName>
</protein>
<dbReference type="OrthoDB" id="508917at2759"/>
<dbReference type="Pfam" id="PF00400">
    <property type="entry name" value="WD40"/>
    <property type="match status" value="1"/>
</dbReference>
<reference evidence="9 10" key="1">
    <citation type="journal article" date="2018" name="Plant J.">
        <title>Genome sequences of Chlorella sorokiniana UTEX 1602 and Micractinium conductrix SAG 241.80: implications to maltose excretion by a green alga.</title>
        <authorList>
            <person name="Arriola M.B."/>
            <person name="Velmurugan N."/>
            <person name="Zhang Y."/>
            <person name="Plunkett M.H."/>
            <person name="Hondzo H."/>
            <person name="Barney B.M."/>
        </authorList>
    </citation>
    <scope>NUCLEOTIDE SEQUENCE [LARGE SCALE GENOMIC DNA]</scope>
    <source>
        <strain evidence="10">UTEX 1602</strain>
    </source>
</reference>
<keyword evidence="2" id="KW-0690">Ribosome biogenesis</keyword>
<evidence type="ECO:0000256" key="4">
    <source>
        <dbReference type="ARBA" id="ARBA00022574"/>
    </source>
</evidence>